<accession>A0A2C5WXM6</accession>
<dbReference type="GO" id="GO:0005783">
    <property type="term" value="C:endoplasmic reticulum"/>
    <property type="evidence" value="ECO:0007669"/>
    <property type="project" value="TreeGrafter"/>
</dbReference>
<dbReference type="Gene3D" id="2.60.120.620">
    <property type="entry name" value="q2cbj1_9rhob like domain"/>
    <property type="match status" value="1"/>
</dbReference>
<dbReference type="EMBL" id="APWK03000124">
    <property type="protein sequence ID" value="PHH50543.1"/>
    <property type="molecule type" value="Genomic_DNA"/>
</dbReference>
<reference evidence="8 9" key="1">
    <citation type="journal article" date="2013" name="Fungal Biol.">
        <title>Analysis of microsatellite markers in the genome of the plant pathogen Ceratocystis fimbriata.</title>
        <authorList>
            <person name="Simpson M.C."/>
            <person name="Wilken P.M."/>
            <person name="Coetzee M.P."/>
            <person name="Wingfield M.J."/>
            <person name="Wingfield B.D."/>
        </authorList>
    </citation>
    <scope>NUCLEOTIDE SEQUENCE [LARGE SCALE GENOMIC DNA]</scope>
    <source>
        <strain evidence="8 9">CBS 114723</strain>
    </source>
</reference>
<feature type="compositionally biased region" description="Low complexity" evidence="6">
    <location>
        <begin position="12"/>
        <end position="21"/>
    </location>
</feature>
<evidence type="ECO:0000256" key="3">
    <source>
        <dbReference type="ARBA" id="ARBA00022964"/>
    </source>
</evidence>
<evidence type="ECO:0000313" key="9">
    <source>
        <dbReference type="Proteomes" id="UP000222788"/>
    </source>
</evidence>
<dbReference type="PROSITE" id="PS51471">
    <property type="entry name" value="FE2OG_OXY"/>
    <property type="match status" value="1"/>
</dbReference>
<evidence type="ECO:0000256" key="1">
    <source>
        <dbReference type="ARBA" id="ARBA00001961"/>
    </source>
</evidence>
<dbReference type="GO" id="GO:0031418">
    <property type="term" value="F:L-ascorbic acid binding"/>
    <property type="evidence" value="ECO:0007669"/>
    <property type="project" value="InterPro"/>
</dbReference>
<dbReference type="PANTHER" id="PTHR10869">
    <property type="entry name" value="PROLYL 4-HYDROXYLASE ALPHA SUBUNIT"/>
    <property type="match status" value="1"/>
</dbReference>
<dbReference type="InterPro" id="IPR045054">
    <property type="entry name" value="P4HA-like"/>
</dbReference>
<dbReference type="GO" id="GO:0005506">
    <property type="term" value="F:iron ion binding"/>
    <property type="evidence" value="ECO:0007669"/>
    <property type="project" value="InterPro"/>
</dbReference>
<keyword evidence="9" id="KW-1185">Reference proteome</keyword>
<keyword evidence="4" id="KW-0560">Oxidoreductase</keyword>
<comment type="caution">
    <text evidence="8">The sequence shown here is derived from an EMBL/GenBank/DDBJ whole genome shotgun (WGS) entry which is preliminary data.</text>
</comment>
<evidence type="ECO:0000256" key="6">
    <source>
        <dbReference type="SAM" id="MobiDB-lite"/>
    </source>
</evidence>
<proteinExistence type="predicted"/>
<keyword evidence="2" id="KW-0479">Metal-binding</keyword>
<reference evidence="8 9" key="2">
    <citation type="journal article" date="2013" name="IMA Fungus">
        <title>IMA Genome-F 1: Ceratocystis fimbriata: Draft nuclear genome sequence for the plant pathogen, Ceratocystis fimbriata.</title>
        <authorList>
            <person name="Wilken P.M."/>
            <person name="Steenkamp E.T."/>
            <person name="Wingfield M.J."/>
            <person name="de Beer Z.W."/>
            <person name="Wingfield B.D."/>
        </authorList>
    </citation>
    <scope>NUCLEOTIDE SEQUENCE [LARGE SCALE GENOMIC DNA]</scope>
    <source>
        <strain evidence="8 9">CBS 114723</strain>
    </source>
</reference>
<dbReference type="OrthoDB" id="69177at2759"/>
<dbReference type="InterPro" id="IPR005123">
    <property type="entry name" value="Oxoglu/Fe-dep_dioxygenase_dom"/>
</dbReference>
<evidence type="ECO:0000256" key="4">
    <source>
        <dbReference type="ARBA" id="ARBA00023002"/>
    </source>
</evidence>
<keyword evidence="5" id="KW-0408">Iron</keyword>
<sequence>MCAKKTKPGSGSKALSSAPAPTATPPSWPPFKPALPVAPLTPEPLTEFPRKVVLLRNFFPRSLCRDYVSFLRGLPLVTTPGRPKRGDAARVNDRFQVQDAAFAQRLWEETGLQEALREEGVKGLWDGEPIGLNPNIRIYRYTKGQFFDAHYDDWNPVSLSQGSSTIAAKTTWTLLLYLTSAVDGCTGGETVFYPFDRRVTREEVAVAPETGMVLLHKHGDECMLHEGREVTAGEKWIIRTDICVPR</sequence>
<protein>
    <recommendedName>
        <fullName evidence="7">Fe2OG dioxygenase domain-containing protein</fullName>
    </recommendedName>
</protein>
<name>A0A2C5WXM6_9PEZI</name>
<dbReference type="Pfam" id="PF13640">
    <property type="entry name" value="2OG-FeII_Oxy_3"/>
    <property type="match status" value="1"/>
</dbReference>
<dbReference type="InterPro" id="IPR044862">
    <property type="entry name" value="Pro_4_hyd_alph_FE2OG_OXY"/>
</dbReference>
<evidence type="ECO:0000313" key="8">
    <source>
        <dbReference type="EMBL" id="PHH50543.1"/>
    </source>
</evidence>
<dbReference type="FunFam" id="2.60.120.620:FF:000021">
    <property type="entry name" value="WGS project CABT00000000 data, contig 2.8"/>
    <property type="match status" value="1"/>
</dbReference>
<dbReference type="SMART" id="SM00702">
    <property type="entry name" value="P4Hc"/>
    <property type="match status" value="1"/>
</dbReference>
<evidence type="ECO:0000256" key="5">
    <source>
        <dbReference type="ARBA" id="ARBA00023004"/>
    </source>
</evidence>
<keyword evidence="3" id="KW-0223">Dioxygenase</keyword>
<comment type="cofactor">
    <cofactor evidence="1">
        <name>L-ascorbate</name>
        <dbReference type="ChEBI" id="CHEBI:38290"/>
    </cofactor>
</comment>
<feature type="domain" description="Fe2OG dioxygenase" evidence="7">
    <location>
        <begin position="131"/>
        <end position="244"/>
    </location>
</feature>
<dbReference type="PANTHER" id="PTHR10869:SF236">
    <property type="entry name" value="PROLYL 4-HYDROXYLASE ALPHA SUBUNIT DOMAIN-CONTAINING PROTEIN"/>
    <property type="match status" value="1"/>
</dbReference>
<gene>
    <name evidence="8" type="ORF">CFIMG_004537RA</name>
</gene>
<organism evidence="8 9">
    <name type="scientific">Ceratocystis fimbriata CBS 114723</name>
    <dbReference type="NCBI Taxonomy" id="1035309"/>
    <lineage>
        <taxon>Eukaryota</taxon>
        <taxon>Fungi</taxon>
        <taxon>Dikarya</taxon>
        <taxon>Ascomycota</taxon>
        <taxon>Pezizomycotina</taxon>
        <taxon>Sordariomycetes</taxon>
        <taxon>Hypocreomycetidae</taxon>
        <taxon>Microascales</taxon>
        <taxon>Ceratocystidaceae</taxon>
        <taxon>Ceratocystis</taxon>
    </lineage>
</organism>
<evidence type="ECO:0000256" key="2">
    <source>
        <dbReference type="ARBA" id="ARBA00022723"/>
    </source>
</evidence>
<dbReference type="AlphaFoldDB" id="A0A2C5WXM6"/>
<dbReference type="InterPro" id="IPR006620">
    <property type="entry name" value="Pro_4_hyd_alph"/>
</dbReference>
<dbReference type="Proteomes" id="UP000222788">
    <property type="component" value="Unassembled WGS sequence"/>
</dbReference>
<dbReference type="GO" id="GO:0004656">
    <property type="term" value="F:procollagen-proline 4-dioxygenase activity"/>
    <property type="evidence" value="ECO:0007669"/>
    <property type="project" value="TreeGrafter"/>
</dbReference>
<feature type="region of interest" description="Disordered" evidence="6">
    <location>
        <begin position="1"/>
        <end position="27"/>
    </location>
</feature>
<evidence type="ECO:0000259" key="7">
    <source>
        <dbReference type="PROSITE" id="PS51471"/>
    </source>
</evidence>